<dbReference type="EMBL" id="REGN01000748">
    <property type="protein sequence ID" value="RNA39482.1"/>
    <property type="molecule type" value="Genomic_DNA"/>
</dbReference>
<dbReference type="AlphaFoldDB" id="A0A3M7SUW2"/>
<protein>
    <submittedName>
        <fullName evidence="2">Uncharacterized protein</fullName>
    </submittedName>
</protein>
<evidence type="ECO:0000313" key="3">
    <source>
        <dbReference type="Proteomes" id="UP000276133"/>
    </source>
</evidence>
<evidence type="ECO:0000256" key="1">
    <source>
        <dbReference type="SAM" id="Phobius"/>
    </source>
</evidence>
<gene>
    <name evidence="2" type="ORF">BpHYR1_042348</name>
</gene>
<reference evidence="2 3" key="1">
    <citation type="journal article" date="2018" name="Sci. Rep.">
        <title>Genomic signatures of local adaptation to the degree of environmental predictability in rotifers.</title>
        <authorList>
            <person name="Franch-Gras L."/>
            <person name="Hahn C."/>
            <person name="Garcia-Roger E.M."/>
            <person name="Carmona M.J."/>
            <person name="Serra M."/>
            <person name="Gomez A."/>
        </authorList>
    </citation>
    <scope>NUCLEOTIDE SEQUENCE [LARGE SCALE GENOMIC DNA]</scope>
    <source>
        <strain evidence="2">HYR1</strain>
    </source>
</reference>
<keyword evidence="1" id="KW-0812">Transmembrane</keyword>
<evidence type="ECO:0000313" key="2">
    <source>
        <dbReference type="EMBL" id="RNA39482.1"/>
    </source>
</evidence>
<feature type="transmembrane region" description="Helical" evidence="1">
    <location>
        <begin position="15"/>
        <end position="35"/>
    </location>
</feature>
<keyword evidence="1" id="KW-1133">Transmembrane helix</keyword>
<keyword evidence="3" id="KW-1185">Reference proteome</keyword>
<dbReference type="Proteomes" id="UP000276133">
    <property type="component" value="Unassembled WGS sequence"/>
</dbReference>
<accession>A0A3M7SUW2</accession>
<keyword evidence="1" id="KW-0472">Membrane</keyword>
<sequence length="63" mass="7057">MIEFPAKINAAEDHFINGAPIGVFAIITGSMYALITKMDRLTLHSDQCKDQTYNCHLYIAVKL</sequence>
<name>A0A3M7SUW2_BRAPC</name>
<organism evidence="2 3">
    <name type="scientific">Brachionus plicatilis</name>
    <name type="common">Marine rotifer</name>
    <name type="synonym">Brachionus muelleri</name>
    <dbReference type="NCBI Taxonomy" id="10195"/>
    <lineage>
        <taxon>Eukaryota</taxon>
        <taxon>Metazoa</taxon>
        <taxon>Spiralia</taxon>
        <taxon>Gnathifera</taxon>
        <taxon>Rotifera</taxon>
        <taxon>Eurotatoria</taxon>
        <taxon>Monogononta</taxon>
        <taxon>Pseudotrocha</taxon>
        <taxon>Ploima</taxon>
        <taxon>Brachionidae</taxon>
        <taxon>Brachionus</taxon>
    </lineage>
</organism>
<proteinExistence type="predicted"/>
<comment type="caution">
    <text evidence="2">The sequence shown here is derived from an EMBL/GenBank/DDBJ whole genome shotgun (WGS) entry which is preliminary data.</text>
</comment>